<dbReference type="PANTHER" id="PTHR21248:SF22">
    <property type="entry name" value="PHOSPHOLIPASE D"/>
    <property type="match status" value="1"/>
</dbReference>
<dbReference type="GO" id="GO:0032049">
    <property type="term" value="P:cardiolipin biosynthetic process"/>
    <property type="evidence" value="ECO:0007669"/>
    <property type="project" value="UniProtKB-ARBA"/>
</dbReference>
<dbReference type="CDD" id="cd00138">
    <property type="entry name" value="PLDc_SF"/>
    <property type="match status" value="1"/>
</dbReference>
<reference evidence="2 3" key="1">
    <citation type="submission" date="2019-10" db="EMBL/GenBank/DDBJ databases">
        <title>Unraveling microbial dark matter from salterns through culturing: the case of the genus Halosegnis.</title>
        <authorList>
            <person name="Duran-Viseras A."/>
            <person name="Andrei A.-S."/>
            <person name="Vera-Gargallo B."/>
            <person name="Ghai R."/>
            <person name="Sanchez-Porro C."/>
            <person name="Ventosa A."/>
        </authorList>
    </citation>
    <scope>NUCLEOTIDE SEQUENCE [LARGE SCALE GENOMIC DNA]</scope>
    <source>
        <strain evidence="2 3">F19-13</strain>
    </source>
</reference>
<dbReference type="PANTHER" id="PTHR21248">
    <property type="entry name" value="CARDIOLIPIN SYNTHASE"/>
    <property type="match status" value="1"/>
</dbReference>
<dbReference type="Proteomes" id="UP000326207">
    <property type="component" value="Unassembled WGS sequence"/>
</dbReference>
<dbReference type="AlphaFoldDB" id="A0A5N5UNA1"/>
<evidence type="ECO:0000313" key="2">
    <source>
        <dbReference type="EMBL" id="KAB7518823.1"/>
    </source>
</evidence>
<organism evidence="2 3">
    <name type="scientific">Halosegnis rubeus</name>
    <dbReference type="NCBI Taxonomy" id="2212850"/>
    <lineage>
        <taxon>Archaea</taxon>
        <taxon>Methanobacteriati</taxon>
        <taxon>Methanobacteriota</taxon>
        <taxon>Stenosarchaea group</taxon>
        <taxon>Halobacteria</taxon>
        <taxon>Halobacteriales</taxon>
        <taxon>Natronomonadaceae</taxon>
        <taxon>Halosegnis</taxon>
    </lineage>
</organism>
<sequence>MGVRIRVTADNDSICTNFAVVRQFNDPDRVVAIRDTILSLNRNGVTRADVDRRLETPLTTREAAALFTCLQKNGAATQLETDKQGFSDYTFEVCAPEVYRVLTQQAAVIAADGRSSQTDQDNLVNFVATLPGGFEPTSARVRTIPDIASTIRNQVFDADSSVRIANPYFDPSLELVSDLASLPQRGIETQLLTRETADKEGDTRTTLNKMWDRIDEENRGKFEVRDLYQWDKNQGSQAFATHAKIVIVDDRVCYVGSANLTDASLSTNFEFGVVVEGDIVEDAATVFDEVFEYSHPVDLPI</sequence>
<dbReference type="InterPro" id="IPR025202">
    <property type="entry name" value="PLD-like_dom"/>
</dbReference>
<accession>A0A5N5UNA1</accession>
<dbReference type="GO" id="GO:0030572">
    <property type="term" value="F:phosphatidyltransferase activity"/>
    <property type="evidence" value="ECO:0007669"/>
    <property type="project" value="UniProtKB-ARBA"/>
</dbReference>
<evidence type="ECO:0000313" key="3">
    <source>
        <dbReference type="Proteomes" id="UP000326207"/>
    </source>
</evidence>
<dbReference type="EMBL" id="QMDY01000003">
    <property type="protein sequence ID" value="KAB7518823.1"/>
    <property type="molecule type" value="Genomic_DNA"/>
</dbReference>
<dbReference type="PROSITE" id="PS50035">
    <property type="entry name" value="PLD"/>
    <property type="match status" value="1"/>
</dbReference>
<name>A0A5N5UNA1_9EURY</name>
<proteinExistence type="predicted"/>
<comment type="caution">
    <text evidence="2">The sequence shown here is derived from an EMBL/GenBank/DDBJ whole genome shotgun (WGS) entry which is preliminary data.</text>
</comment>
<protein>
    <recommendedName>
        <fullName evidence="1">PLD phosphodiesterase domain-containing protein</fullName>
    </recommendedName>
</protein>
<dbReference type="SUPFAM" id="SSF56024">
    <property type="entry name" value="Phospholipase D/nuclease"/>
    <property type="match status" value="1"/>
</dbReference>
<dbReference type="InterPro" id="IPR001736">
    <property type="entry name" value="PLipase_D/transphosphatidylase"/>
</dbReference>
<evidence type="ECO:0000259" key="1">
    <source>
        <dbReference type="PROSITE" id="PS50035"/>
    </source>
</evidence>
<feature type="domain" description="PLD phosphodiesterase" evidence="1">
    <location>
        <begin position="237"/>
        <end position="264"/>
    </location>
</feature>
<dbReference type="Pfam" id="PF13091">
    <property type="entry name" value="PLDc_2"/>
    <property type="match status" value="1"/>
</dbReference>
<gene>
    <name evidence="2" type="ORF">DP108_06560</name>
</gene>
<dbReference type="Gene3D" id="3.30.870.10">
    <property type="entry name" value="Endonuclease Chain A"/>
    <property type="match status" value="1"/>
</dbReference>
<dbReference type="SMART" id="SM00155">
    <property type="entry name" value="PLDc"/>
    <property type="match status" value="1"/>
</dbReference>